<sequence length="64" mass="7509">MTVDEDLLGKPRGRKHNQLDAFREEVLRLREAGYSFEQIANWLADKKKVTVTSMTVSRFVRKNQ</sequence>
<accession>A0A3M2ZAF7</accession>
<protein>
    <recommendedName>
        <fullName evidence="3">Resolvase</fullName>
    </recommendedName>
</protein>
<evidence type="ECO:0000313" key="2">
    <source>
        <dbReference type="Proteomes" id="UP000276829"/>
    </source>
</evidence>
<dbReference type="EMBL" id="RBON01000176">
    <property type="protein sequence ID" value="RMM67679.1"/>
    <property type="molecule type" value="Genomic_DNA"/>
</dbReference>
<proteinExistence type="predicted"/>
<name>A0A3M2ZAF7_PSESG</name>
<evidence type="ECO:0000313" key="1">
    <source>
        <dbReference type="EMBL" id="RMM67679.1"/>
    </source>
</evidence>
<gene>
    <name evidence="1" type="ORF">ALQ73_200165</name>
</gene>
<comment type="caution">
    <text evidence="1">The sequence shown here is derived from an EMBL/GenBank/DDBJ whole genome shotgun (WGS) entry which is preliminary data.</text>
</comment>
<dbReference type="AlphaFoldDB" id="A0A3M2ZAF7"/>
<reference evidence="1 2" key="1">
    <citation type="submission" date="2018-08" db="EMBL/GenBank/DDBJ databases">
        <title>Recombination of ecologically and evolutionarily significant loci maintains genetic cohesion in the Pseudomonas syringae species complex.</title>
        <authorList>
            <person name="Dillon M."/>
            <person name="Thakur S."/>
            <person name="Almeida R.N.D."/>
            <person name="Weir B.S."/>
            <person name="Guttman D.S."/>
        </authorList>
    </citation>
    <scope>NUCLEOTIDE SEQUENCE [LARGE SCALE GENOMIC DNA]</scope>
    <source>
        <strain evidence="1 2">ICMP 4324</strain>
    </source>
</reference>
<evidence type="ECO:0008006" key="3">
    <source>
        <dbReference type="Google" id="ProtNLM"/>
    </source>
</evidence>
<organism evidence="1 2">
    <name type="scientific">Pseudomonas savastanoi pv. glycinea</name>
    <name type="common">Pseudomonas syringae pv. glycinea</name>
    <dbReference type="NCBI Taxonomy" id="318"/>
    <lineage>
        <taxon>Bacteria</taxon>
        <taxon>Pseudomonadati</taxon>
        <taxon>Pseudomonadota</taxon>
        <taxon>Gammaproteobacteria</taxon>
        <taxon>Pseudomonadales</taxon>
        <taxon>Pseudomonadaceae</taxon>
        <taxon>Pseudomonas</taxon>
    </lineage>
</organism>
<dbReference type="Proteomes" id="UP000276829">
    <property type="component" value="Unassembled WGS sequence"/>
</dbReference>